<dbReference type="RefSeq" id="XP_005778101.1">
    <property type="nucleotide sequence ID" value="XM_005778044.1"/>
</dbReference>
<keyword evidence="3" id="KW-0328">Glycosyltransferase</keyword>
<keyword evidence="9" id="KW-0472">Membrane</keyword>
<dbReference type="PaxDb" id="2903-EOD25672"/>
<protein>
    <submittedName>
        <fullName evidence="11">Uncharacterized protein</fullName>
    </submittedName>
</protein>
<dbReference type="HOGENOM" id="CLU_410184_0_0_1"/>
<dbReference type="Pfam" id="PF00777">
    <property type="entry name" value="Glyco_transf_29"/>
    <property type="match status" value="1"/>
</dbReference>
<dbReference type="GO" id="GO:0008373">
    <property type="term" value="F:sialyltransferase activity"/>
    <property type="evidence" value="ECO:0007669"/>
    <property type="project" value="InterPro"/>
</dbReference>
<evidence type="ECO:0000256" key="5">
    <source>
        <dbReference type="ARBA" id="ARBA00022692"/>
    </source>
</evidence>
<evidence type="ECO:0000256" key="9">
    <source>
        <dbReference type="ARBA" id="ARBA00023136"/>
    </source>
</evidence>
<dbReference type="PANTHER" id="PTHR11987:SF36">
    <property type="entry name" value="SIA-ALPHA-2,3-GAL-BETA-1,4-GLCNAC-R:ALPHA 2,8-SIALYLTRANSFERASE"/>
    <property type="match status" value="1"/>
</dbReference>
<dbReference type="PANTHER" id="PTHR11987">
    <property type="entry name" value="ALPHA-2,8-SIALYLTRANSFERASE"/>
    <property type="match status" value="1"/>
</dbReference>
<comment type="subcellular location">
    <subcellularLocation>
        <location evidence="1">Golgi apparatus membrane</location>
        <topology evidence="1">Single-pass type II membrane protein</topology>
    </subcellularLocation>
</comment>
<evidence type="ECO:0000313" key="12">
    <source>
        <dbReference type="Proteomes" id="UP000013827"/>
    </source>
</evidence>
<dbReference type="eggNOG" id="KOG2692">
    <property type="taxonomic scope" value="Eukaryota"/>
</dbReference>
<sequence length="670" mass="74617">MIKPTIERPSSVASVSSPCRSCSRGPLLAVLLISLVVTNAEEGVRNLTNVWPTANGRPLITTAVVSSTPSNLRIAYCLALVGAPTIAMAAQHLAAISLLRQTGTKKDVLSMQSPNSILRLGDALRTLDTKVVFVPNVEGKCRTSSSAEQSRFRFSFSFHILRVYEQTQYDKILYLDGDLAVRTPPDRLVEAWARQGTTELRTPTGCNRVPDQKHYNTGVWGITPSRDYAARLYSWLAAGKFPCGIGSQTWVETFGANNSWTRASLAWNLKADQGTSRCMRKWGLREAHVVHWSGNRKPLGLRTADPVEARALAAYQAAHLRWLTFLDAPAVDNIRIWHNRTRTQRSGATNQSALSMPLPRCNASAPDVAPKASMRQRLCAKPEVRAALSAASVPVLWSRDLVRSQKRFMNEKPFAASKFEPFIEQLPRNSLMSSAWPDGCEMCDTCAVVGAGGSLRKFEHGAQIDGHSLVLRPNWIITKGYENKVGTRTSINLFFGVEGMMEQFEKHQRSLPEERRAIGLITSNSDRSVASFFRYMHRVRKSTVLNKTATAAETLVTPSRVFLTTDAVYHKALAELCRATGEGCMWQRTSGTMRPSTGFISVIIALQICRNVSLFGLTDDPCQPFHYYGEPKATCTKAIPTKNDEPLHWFEKEHEIYARWHREGRLTVYS</sequence>
<proteinExistence type="inferred from homology"/>
<comment type="similarity">
    <text evidence="2">Belongs to the glycosyltransferase 29 family.</text>
</comment>
<dbReference type="InterPro" id="IPR001675">
    <property type="entry name" value="Glyco_trans_29"/>
</dbReference>
<dbReference type="InterPro" id="IPR038578">
    <property type="entry name" value="GT29-like_sf"/>
</dbReference>
<keyword evidence="6" id="KW-0735">Signal-anchor</keyword>
<evidence type="ECO:0000256" key="4">
    <source>
        <dbReference type="ARBA" id="ARBA00022679"/>
    </source>
</evidence>
<name>A0A0D3JQ87_EMIH1</name>
<dbReference type="Proteomes" id="UP000013827">
    <property type="component" value="Unassembled WGS sequence"/>
</dbReference>
<dbReference type="EnsemblProtists" id="EOD25672">
    <property type="protein sequence ID" value="EOD25672"/>
    <property type="gene ID" value="EMIHUDRAFT_100633"/>
</dbReference>
<accession>A0A0D3JQ87</accession>
<dbReference type="KEGG" id="ehx:EMIHUDRAFT_100633"/>
<evidence type="ECO:0000256" key="8">
    <source>
        <dbReference type="ARBA" id="ARBA00023034"/>
    </source>
</evidence>
<evidence type="ECO:0000256" key="3">
    <source>
        <dbReference type="ARBA" id="ARBA00022676"/>
    </source>
</evidence>
<evidence type="ECO:0000256" key="2">
    <source>
        <dbReference type="ARBA" id="ARBA00006003"/>
    </source>
</evidence>
<keyword evidence="12" id="KW-1185">Reference proteome</keyword>
<reference evidence="11" key="2">
    <citation type="submission" date="2024-10" db="UniProtKB">
        <authorList>
            <consortium name="EnsemblProtists"/>
        </authorList>
    </citation>
    <scope>IDENTIFICATION</scope>
</reference>
<evidence type="ECO:0000256" key="6">
    <source>
        <dbReference type="ARBA" id="ARBA00022968"/>
    </source>
</evidence>
<dbReference type="GO" id="GO:0000139">
    <property type="term" value="C:Golgi membrane"/>
    <property type="evidence" value="ECO:0007669"/>
    <property type="project" value="UniProtKB-SubCell"/>
</dbReference>
<dbReference type="InterPro" id="IPR029044">
    <property type="entry name" value="Nucleotide-diphossugar_trans"/>
</dbReference>
<evidence type="ECO:0000256" key="1">
    <source>
        <dbReference type="ARBA" id="ARBA00004323"/>
    </source>
</evidence>
<dbReference type="AlphaFoldDB" id="A0A0D3JQ87"/>
<dbReference type="Gene3D" id="3.90.1480.20">
    <property type="entry name" value="Glycosyl transferase family 29"/>
    <property type="match status" value="1"/>
</dbReference>
<reference evidence="12" key="1">
    <citation type="journal article" date="2013" name="Nature">
        <title>Pan genome of the phytoplankton Emiliania underpins its global distribution.</title>
        <authorList>
            <person name="Read B.A."/>
            <person name="Kegel J."/>
            <person name="Klute M.J."/>
            <person name="Kuo A."/>
            <person name="Lefebvre S.C."/>
            <person name="Maumus F."/>
            <person name="Mayer C."/>
            <person name="Miller J."/>
            <person name="Monier A."/>
            <person name="Salamov A."/>
            <person name="Young J."/>
            <person name="Aguilar M."/>
            <person name="Claverie J.M."/>
            <person name="Frickenhaus S."/>
            <person name="Gonzalez K."/>
            <person name="Herman E.K."/>
            <person name="Lin Y.C."/>
            <person name="Napier J."/>
            <person name="Ogata H."/>
            <person name="Sarno A.F."/>
            <person name="Shmutz J."/>
            <person name="Schroeder D."/>
            <person name="de Vargas C."/>
            <person name="Verret F."/>
            <person name="von Dassow P."/>
            <person name="Valentin K."/>
            <person name="Van de Peer Y."/>
            <person name="Wheeler G."/>
            <person name="Dacks J.B."/>
            <person name="Delwiche C.F."/>
            <person name="Dyhrman S.T."/>
            <person name="Glockner G."/>
            <person name="John U."/>
            <person name="Richards T."/>
            <person name="Worden A.Z."/>
            <person name="Zhang X."/>
            <person name="Grigoriev I.V."/>
            <person name="Allen A.E."/>
            <person name="Bidle K."/>
            <person name="Borodovsky M."/>
            <person name="Bowler C."/>
            <person name="Brownlee C."/>
            <person name="Cock J.M."/>
            <person name="Elias M."/>
            <person name="Gladyshev V.N."/>
            <person name="Groth M."/>
            <person name="Guda C."/>
            <person name="Hadaegh A."/>
            <person name="Iglesias-Rodriguez M.D."/>
            <person name="Jenkins J."/>
            <person name="Jones B.M."/>
            <person name="Lawson T."/>
            <person name="Leese F."/>
            <person name="Lindquist E."/>
            <person name="Lobanov A."/>
            <person name="Lomsadze A."/>
            <person name="Malik S.B."/>
            <person name="Marsh M.E."/>
            <person name="Mackinder L."/>
            <person name="Mock T."/>
            <person name="Mueller-Roeber B."/>
            <person name="Pagarete A."/>
            <person name="Parker M."/>
            <person name="Probert I."/>
            <person name="Quesneville H."/>
            <person name="Raines C."/>
            <person name="Rensing S.A."/>
            <person name="Riano-Pachon D.M."/>
            <person name="Richier S."/>
            <person name="Rokitta S."/>
            <person name="Shiraiwa Y."/>
            <person name="Soanes D.M."/>
            <person name="van der Giezen M."/>
            <person name="Wahlund T.M."/>
            <person name="Williams B."/>
            <person name="Wilson W."/>
            <person name="Wolfe G."/>
            <person name="Wurch L.L."/>
        </authorList>
    </citation>
    <scope>NUCLEOTIDE SEQUENCE</scope>
</reference>
<evidence type="ECO:0000256" key="10">
    <source>
        <dbReference type="ARBA" id="ARBA00023180"/>
    </source>
</evidence>
<keyword evidence="4" id="KW-0808">Transferase</keyword>
<evidence type="ECO:0000256" key="7">
    <source>
        <dbReference type="ARBA" id="ARBA00022989"/>
    </source>
</evidence>
<keyword evidence="7" id="KW-1133">Transmembrane helix</keyword>
<dbReference type="InterPro" id="IPR050943">
    <property type="entry name" value="Glycosyltr_29_Sialyltrsf"/>
</dbReference>
<dbReference type="GeneID" id="17271217"/>
<dbReference type="SUPFAM" id="SSF53448">
    <property type="entry name" value="Nucleotide-diphospho-sugar transferases"/>
    <property type="match status" value="1"/>
</dbReference>
<dbReference type="Gene3D" id="3.90.550.10">
    <property type="entry name" value="Spore Coat Polysaccharide Biosynthesis Protein SpsA, Chain A"/>
    <property type="match status" value="1"/>
</dbReference>
<keyword evidence="8" id="KW-0333">Golgi apparatus</keyword>
<keyword evidence="10" id="KW-0325">Glycoprotein</keyword>
<organism evidence="11 12">
    <name type="scientific">Emiliania huxleyi (strain CCMP1516)</name>
    <dbReference type="NCBI Taxonomy" id="280463"/>
    <lineage>
        <taxon>Eukaryota</taxon>
        <taxon>Haptista</taxon>
        <taxon>Haptophyta</taxon>
        <taxon>Prymnesiophyceae</taxon>
        <taxon>Isochrysidales</taxon>
        <taxon>Noelaerhabdaceae</taxon>
        <taxon>Emiliania</taxon>
    </lineage>
</organism>
<evidence type="ECO:0000313" key="11">
    <source>
        <dbReference type="EnsemblProtists" id="EOD25672"/>
    </source>
</evidence>
<keyword evidence="5" id="KW-0812">Transmembrane</keyword>